<keyword evidence="9" id="KW-1185">Reference proteome</keyword>
<keyword evidence="3 6" id="KW-0812">Transmembrane</keyword>
<dbReference type="PATRIC" id="fig|1005043.3.peg.1989"/>
<accession>G2H263</accession>
<sequence>MLFIAAIIILCGNDATNAYPIISAFSAFVFFCGLLYFFSGKAIFALSTSSVFVIVLQFVNQLKIHHYKQSLMFPDLYVMFDPSNTETLLHYPLTGLAFVSLLLLMIITVIASWRAIPRRTGYFPQIIGLCMMLTSGLVLTRCVIHYQPVWRNTLWAGGTGVVSNLVMSSRAAHYTAPSFSEETSSYFKTRAATLNRSQPNIDSKKPDIVLLLQESTTDPRLYKLPNPMLLPHLAMFEQDNNVKAHSLMRVHTFGGGTWLSEFTALNGLPSTDFGAMKNSVFYSVVDHLNDSLFKQMKDNGYYTVVLTPFNKSAYNADHAYKIMGADKIIQPQELGYPGKLQKNLWHIHTSDILNYVKQILTSQTDKPLFVYVLTAYEHGPYDTHHKDNYQLNNYVKNKGSAGKFSHYVEKIKISDAALIDFFQFVDQRQKPTLFMYFGDHQPGLNWGNGYTTTLPNAAYLTQFSLRDNIDTPTVSDLGQMTDIAFLGGILLEHAQLKVSPFYQANIDMRHLCKGEMKDCADKKLFESYRNYIYNELNAASVP</sequence>
<name>G2H263_9ENTR</name>
<dbReference type="PANTHER" id="PTHR47371">
    <property type="entry name" value="LIPOTEICHOIC ACID SYNTHASE"/>
    <property type="match status" value="1"/>
</dbReference>
<comment type="subcellular location">
    <subcellularLocation>
        <location evidence="1">Cell membrane</location>
        <topology evidence="1">Multi-pass membrane protein</topology>
    </subcellularLocation>
</comment>
<keyword evidence="8" id="KW-0808">Transferase</keyword>
<feature type="domain" description="Sulfatase N-terminal" evidence="7">
    <location>
        <begin position="206"/>
        <end position="459"/>
    </location>
</feature>
<dbReference type="Pfam" id="PF00884">
    <property type="entry name" value="Sulfatase"/>
    <property type="match status" value="1"/>
</dbReference>
<reference evidence="8 9" key="1">
    <citation type="journal article" date="2012" name="Genome Res.">
        <title>Genomic basis of endosymbiont-conferred protection against an insect parasitoid.</title>
        <authorList>
            <person name="Hansen A.K."/>
            <person name="Vorburger C."/>
            <person name="Moran N.A."/>
        </authorList>
    </citation>
    <scope>NUCLEOTIDE SEQUENCE [LARGE SCALE GENOMIC DNA]</scope>
    <source>
        <strain evidence="9">R5.15</strain>
    </source>
</reference>
<proteinExistence type="predicted"/>
<dbReference type="InterPro" id="IPR000917">
    <property type="entry name" value="Sulfatase_N"/>
</dbReference>
<dbReference type="InterPro" id="IPR017850">
    <property type="entry name" value="Alkaline_phosphatase_core_sf"/>
</dbReference>
<evidence type="ECO:0000259" key="7">
    <source>
        <dbReference type="Pfam" id="PF00884"/>
    </source>
</evidence>
<dbReference type="InterPro" id="IPR050448">
    <property type="entry name" value="OpgB/LTA_synthase_biosynth"/>
</dbReference>
<dbReference type="RefSeq" id="WP_006707789.1">
    <property type="nucleotide sequence ID" value="NZ_CAWLMN010000051.1"/>
</dbReference>
<dbReference type="GO" id="GO:0005886">
    <property type="term" value="C:plasma membrane"/>
    <property type="evidence" value="ECO:0007669"/>
    <property type="project" value="UniProtKB-SubCell"/>
</dbReference>
<dbReference type="SUPFAM" id="SSF53649">
    <property type="entry name" value="Alkaline phosphatase-like"/>
    <property type="match status" value="1"/>
</dbReference>
<evidence type="ECO:0000256" key="4">
    <source>
        <dbReference type="ARBA" id="ARBA00022989"/>
    </source>
</evidence>
<evidence type="ECO:0000256" key="6">
    <source>
        <dbReference type="SAM" id="Phobius"/>
    </source>
</evidence>
<keyword evidence="2" id="KW-1003">Cell membrane</keyword>
<dbReference type="Proteomes" id="UP000004116">
    <property type="component" value="Unassembled WGS sequence"/>
</dbReference>
<feature type="transmembrane region" description="Helical" evidence="6">
    <location>
        <begin position="28"/>
        <end position="59"/>
    </location>
</feature>
<gene>
    <name evidence="8" type="ORF">Rin_00021610</name>
</gene>
<keyword evidence="4 6" id="KW-1133">Transmembrane helix</keyword>
<feature type="transmembrane region" description="Helical" evidence="6">
    <location>
        <begin position="122"/>
        <end position="144"/>
    </location>
</feature>
<dbReference type="CDD" id="cd16015">
    <property type="entry name" value="LTA_synthase"/>
    <property type="match status" value="1"/>
</dbReference>
<evidence type="ECO:0000256" key="3">
    <source>
        <dbReference type="ARBA" id="ARBA00022692"/>
    </source>
</evidence>
<feature type="transmembrane region" description="Helical" evidence="6">
    <location>
        <begin position="93"/>
        <end position="116"/>
    </location>
</feature>
<organism evidence="8 9">
    <name type="scientific">Candidatus Regiella insecticola 5.15</name>
    <dbReference type="NCBI Taxonomy" id="1005043"/>
    <lineage>
        <taxon>Bacteria</taxon>
        <taxon>Pseudomonadati</taxon>
        <taxon>Pseudomonadota</taxon>
        <taxon>Gammaproteobacteria</taxon>
        <taxon>Enterobacterales</taxon>
        <taxon>Enterobacteriaceae</taxon>
        <taxon>aphid secondary symbionts</taxon>
        <taxon>Candidatus Regiella</taxon>
    </lineage>
</organism>
<dbReference type="Gene3D" id="3.40.720.10">
    <property type="entry name" value="Alkaline Phosphatase, subunit A"/>
    <property type="match status" value="1"/>
</dbReference>
<evidence type="ECO:0000313" key="9">
    <source>
        <dbReference type="Proteomes" id="UP000004116"/>
    </source>
</evidence>
<dbReference type="PANTHER" id="PTHR47371:SF3">
    <property type="entry name" value="PHOSPHOGLYCEROL TRANSFERASE I"/>
    <property type="match status" value="1"/>
</dbReference>
<evidence type="ECO:0000256" key="1">
    <source>
        <dbReference type="ARBA" id="ARBA00004651"/>
    </source>
</evidence>
<dbReference type="AlphaFoldDB" id="G2H263"/>
<evidence type="ECO:0000313" key="8">
    <source>
        <dbReference type="EMBL" id="EGY27917.1"/>
    </source>
</evidence>
<evidence type="ECO:0000256" key="2">
    <source>
        <dbReference type="ARBA" id="ARBA00022475"/>
    </source>
</evidence>
<dbReference type="EMBL" id="AGCA01000512">
    <property type="protein sequence ID" value="EGY27917.1"/>
    <property type="molecule type" value="Genomic_DNA"/>
</dbReference>
<dbReference type="GO" id="GO:0016740">
    <property type="term" value="F:transferase activity"/>
    <property type="evidence" value="ECO:0007669"/>
    <property type="project" value="UniProtKB-KW"/>
</dbReference>
<keyword evidence="5 6" id="KW-0472">Membrane</keyword>
<comment type="caution">
    <text evidence="8">The sequence shown here is derived from an EMBL/GenBank/DDBJ whole genome shotgun (WGS) entry which is preliminary data.</text>
</comment>
<evidence type="ECO:0000256" key="5">
    <source>
        <dbReference type="ARBA" id="ARBA00023136"/>
    </source>
</evidence>
<protein>
    <submittedName>
        <fullName evidence="8">Phosphoglycerol transferasealkaline phosphatase superfamily</fullName>
    </submittedName>
</protein>